<accession>A0A517MMB7</accession>
<dbReference type="GO" id="GO:0006310">
    <property type="term" value="P:DNA recombination"/>
    <property type="evidence" value="ECO:0007669"/>
    <property type="project" value="UniProtKB-KW"/>
</dbReference>
<reference evidence="3 4" key="1">
    <citation type="submission" date="2019-02" db="EMBL/GenBank/DDBJ databases">
        <title>Deep-cultivation of Planctomycetes and their phenomic and genomic characterization uncovers novel biology.</title>
        <authorList>
            <person name="Wiegand S."/>
            <person name="Jogler M."/>
            <person name="Boedeker C."/>
            <person name="Pinto D."/>
            <person name="Vollmers J."/>
            <person name="Rivas-Marin E."/>
            <person name="Kohn T."/>
            <person name="Peeters S.H."/>
            <person name="Heuer A."/>
            <person name="Rast P."/>
            <person name="Oberbeckmann S."/>
            <person name="Bunk B."/>
            <person name="Jeske O."/>
            <person name="Meyerdierks A."/>
            <person name="Storesund J.E."/>
            <person name="Kallscheuer N."/>
            <person name="Luecker S."/>
            <person name="Lage O.M."/>
            <person name="Pohl T."/>
            <person name="Merkel B.J."/>
            <person name="Hornburger P."/>
            <person name="Mueller R.-W."/>
            <person name="Bruemmer F."/>
            <person name="Labrenz M."/>
            <person name="Spormann A.M."/>
            <person name="Op den Camp H."/>
            <person name="Overmann J."/>
            <person name="Amann R."/>
            <person name="Jetten M.S.M."/>
            <person name="Mascher T."/>
            <person name="Medema M.H."/>
            <person name="Devos D.P."/>
            <person name="Kaster A.-K."/>
            <person name="Ovreas L."/>
            <person name="Rohde M."/>
            <person name="Galperin M.Y."/>
            <person name="Jogler C."/>
        </authorList>
    </citation>
    <scope>NUCLEOTIDE SEQUENCE [LARGE SCALE GENOMIC DNA]</scope>
    <source>
        <strain evidence="3 4">FF011L</strain>
    </source>
</reference>
<dbReference type="Pfam" id="PF00589">
    <property type="entry name" value="Phage_integrase"/>
    <property type="match status" value="1"/>
</dbReference>
<dbReference type="EMBL" id="CP036262">
    <property type="protein sequence ID" value="QDS95927.1"/>
    <property type="molecule type" value="Genomic_DNA"/>
</dbReference>
<name>A0A517MMB7_9BACT</name>
<proteinExistence type="predicted"/>
<dbReference type="SUPFAM" id="SSF56349">
    <property type="entry name" value="DNA breaking-rejoining enzymes"/>
    <property type="match status" value="1"/>
</dbReference>
<dbReference type="Proteomes" id="UP000320672">
    <property type="component" value="Chromosome"/>
</dbReference>
<dbReference type="OrthoDB" id="292546at2"/>
<dbReference type="Gene3D" id="1.10.443.10">
    <property type="entry name" value="Intergrase catalytic core"/>
    <property type="match status" value="1"/>
</dbReference>
<evidence type="ECO:0000259" key="2">
    <source>
        <dbReference type="PROSITE" id="PS51898"/>
    </source>
</evidence>
<dbReference type="InterPro" id="IPR013762">
    <property type="entry name" value="Integrase-like_cat_sf"/>
</dbReference>
<dbReference type="KEGG" id="rml:FF011L_47280"/>
<protein>
    <submittedName>
        <fullName evidence="3">Phage integrase family protein</fullName>
    </submittedName>
</protein>
<evidence type="ECO:0000313" key="4">
    <source>
        <dbReference type="Proteomes" id="UP000320672"/>
    </source>
</evidence>
<evidence type="ECO:0000256" key="1">
    <source>
        <dbReference type="ARBA" id="ARBA00023172"/>
    </source>
</evidence>
<dbReference type="InterPro" id="IPR011010">
    <property type="entry name" value="DNA_brk_join_enz"/>
</dbReference>
<sequence>MTATPNQKCKAFRPFSDPLLSVVKPNPNKDRRYTRRAMSHEEWKWFIEWAPKNPSTRWNISAPTRTLLYSVAILTGLRANELFTLQSERMNTQRPPFFVLANSSDTKNGELARQWVGSDTASKLSSHIESNPDDRTVFEGMPNSDGTAAMFRDDLAFTRRKYEQLHNNPDKYFLAVKNRSGDDLDFHCLRYTCGAWLALDKVHPKAIQTVMRHSTITLTMDRYGHLFPAMEHEAIQALERFM</sequence>
<evidence type="ECO:0000313" key="3">
    <source>
        <dbReference type="EMBL" id="QDS95927.1"/>
    </source>
</evidence>
<keyword evidence="1" id="KW-0233">DNA recombination</keyword>
<dbReference type="PROSITE" id="PS51898">
    <property type="entry name" value="TYR_RECOMBINASE"/>
    <property type="match status" value="1"/>
</dbReference>
<organism evidence="3 4">
    <name type="scientific">Roseimaritima multifibrata</name>
    <dbReference type="NCBI Taxonomy" id="1930274"/>
    <lineage>
        <taxon>Bacteria</taxon>
        <taxon>Pseudomonadati</taxon>
        <taxon>Planctomycetota</taxon>
        <taxon>Planctomycetia</taxon>
        <taxon>Pirellulales</taxon>
        <taxon>Pirellulaceae</taxon>
        <taxon>Roseimaritima</taxon>
    </lineage>
</organism>
<dbReference type="GO" id="GO:0015074">
    <property type="term" value="P:DNA integration"/>
    <property type="evidence" value="ECO:0007669"/>
    <property type="project" value="InterPro"/>
</dbReference>
<dbReference type="GO" id="GO:0003677">
    <property type="term" value="F:DNA binding"/>
    <property type="evidence" value="ECO:0007669"/>
    <property type="project" value="InterPro"/>
</dbReference>
<feature type="domain" description="Tyr recombinase" evidence="2">
    <location>
        <begin position="33"/>
        <end position="236"/>
    </location>
</feature>
<dbReference type="InterPro" id="IPR002104">
    <property type="entry name" value="Integrase_catalytic"/>
</dbReference>
<dbReference type="AlphaFoldDB" id="A0A517MMB7"/>
<keyword evidence="4" id="KW-1185">Reference proteome</keyword>
<gene>
    <name evidence="3" type="ORF">FF011L_47280</name>
</gene>